<proteinExistence type="predicted"/>
<name>A0A6H9FRE8_MICAE</name>
<comment type="caution">
    <text evidence="1">The sequence shown here is derived from an EMBL/GenBank/DDBJ whole genome shotgun (WGS) entry which is preliminary data.</text>
</comment>
<accession>A0A6H9FRE8</accession>
<protein>
    <submittedName>
        <fullName evidence="1">Uncharacterized protein</fullName>
    </submittedName>
</protein>
<dbReference type="EMBL" id="BJCH01000012">
    <property type="protein sequence ID" value="GCL45791.1"/>
    <property type="molecule type" value="Genomic_DNA"/>
</dbReference>
<gene>
    <name evidence="1" type="ORF">NIES3787_14770</name>
</gene>
<sequence>MINVISLDALKLHILIIQKTLNRLFLVPTEGGRRIPTGARSCGDFLCHIFLNQES</sequence>
<dbReference type="AlphaFoldDB" id="A0A6H9FRE8"/>
<evidence type="ECO:0000313" key="1">
    <source>
        <dbReference type="EMBL" id="GCL45791.1"/>
    </source>
</evidence>
<dbReference type="Proteomes" id="UP000438874">
    <property type="component" value="Unassembled WGS sequence"/>
</dbReference>
<organism evidence="1 2">
    <name type="scientific">Microcystis aeruginosa NIES-3787</name>
    <dbReference type="NCBI Taxonomy" id="2517782"/>
    <lineage>
        <taxon>Bacteria</taxon>
        <taxon>Bacillati</taxon>
        <taxon>Cyanobacteriota</taxon>
        <taxon>Cyanophyceae</taxon>
        <taxon>Oscillatoriophycideae</taxon>
        <taxon>Chroococcales</taxon>
        <taxon>Microcystaceae</taxon>
        <taxon>Microcystis</taxon>
    </lineage>
</organism>
<reference evidence="1 2" key="1">
    <citation type="submission" date="2019-02" db="EMBL/GenBank/DDBJ databases">
        <title>Draft genome sequence of Arthrospira platensis NIES-3787.</title>
        <authorList>
            <person name="Yamaguchi H."/>
            <person name="Suzuki S."/>
            <person name="Kawachi M."/>
        </authorList>
    </citation>
    <scope>NUCLEOTIDE SEQUENCE [LARGE SCALE GENOMIC DNA]</scope>
    <source>
        <strain evidence="1 2">NIES-3787</strain>
    </source>
</reference>
<evidence type="ECO:0000313" key="2">
    <source>
        <dbReference type="Proteomes" id="UP000438874"/>
    </source>
</evidence>